<feature type="domain" description="Glycosyltransferase subfamily 4-like N-terminal" evidence="2">
    <location>
        <begin position="2"/>
        <end position="136"/>
    </location>
</feature>
<dbReference type="AlphaFoldDB" id="A0A139RPG4"/>
<dbReference type="Proteomes" id="UP000072989">
    <property type="component" value="Unassembled WGS sequence"/>
</dbReference>
<keyword evidence="3" id="KW-0808">Transferase</keyword>
<gene>
    <name evidence="3" type="ORF">SORDD17_00167</name>
</gene>
<dbReference type="Pfam" id="PF13579">
    <property type="entry name" value="Glyco_trans_4_4"/>
    <property type="match status" value="1"/>
</dbReference>
<dbReference type="PANTHER" id="PTHR12526">
    <property type="entry name" value="GLYCOSYLTRANSFERASE"/>
    <property type="match status" value="1"/>
</dbReference>
<dbReference type="Gene3D" id="3.40.50.2000">
    <property type="entry name" value="Glycogen Phosphorylase B"/>
    <property type="match status" value="2"/>
</dbReference>
<evidence type="ECO:0000259" key="2">
    <source>
        <dbReference type="Pfam" id="PF13579"/>
    </source>
</evidence>
<proteinExistence type="predicted"/>
<protein>
    <submittedName>
        <fullName evidence="3">Alpha-1,4-N-acetylgalactosamine transferase PglJ</fullName>
    </submittedName>
</protein>
<dbReference type="GO" id="GO:0016757">
    <property type="term" value="F:glycosyltransferase activity"/>
    <property type="evidence" value="ECO:0007669"/>
    <property type="project" value="InterPro"/>
</dbReference>
<dbReference type="InterPro" id="IPR028098">
    <property type="entry name" value="Glyco_trans_4-like_N"/>
</dbReference>
<evidence type="ECO:0000259" key="1">
    <source>
        <dbReference type="Pfam" id="PF00534"/>
    </source>
</evidence>
<dbReference type="EMBL" id="LQZE01000034">
    <property type="protein sequence ID" value="KXU16630.1"/>
    <property type="molecule type" value="Genomic_DNA"/>
</dbReference>
<dbReference type="PATRIC" id="fig|1303.87.peg.210"/>
<sequence length="344" mass="38623">MITQLAHQFQEAGYSVKVITTFKAEEEYSLSPHVERITLENKQDRGNRLKRNLKLTWKLRKILKEEPPHLLISFMQEPNFRAILATRGLSIPVLVSVRNAPEKEYSGFVGQLVAHKLLPLADGCVFQTEQAKAYFPQKLQQKSTIIYNAVAEKFFTTSHHPKPGIVAIGRLSEQKNHALLIRAFSKIAHDFKNQDLFIYGEGLLKEELQQLITELDLEDRVHLMGTTQEIPKVLSEAEVFVLSSDYEGMPNALLEALAVGVPSISTNCPCGGPEMVIEHGKNGLLVPVGDEVALSTAMKTLLADASLRQQMGQNAKKGSEEFHPKQVFQEWEHYAHQVLDGDFT</sequence>
<evidence type="ECO:0000313" key="3">
    <source>
        <dbReference type="EMBL" id="KXU16630.1"/>
    </source>
</evidence>
<accession>A0A139RPG4</accession>
<dbReference type="Pfam" id="PF00534">
    <property type="entry name" value="Glycos_transf_1"/>
    <property type="match status" value="1"/>
</dbReference>
<comment type="caution">
    <text evidence="3">The sequence shown here is derived from an EMBL/GenBank/DDBJ whole genome shotgun (WGS) entry which is preliminary data.</text>
</comment>
<reference evidence="3 4" key="1">
    <citation type="submission" date="2016-01" db="EMBL/GenBank/DDBJ databases">
        <title>Highly variable Streptococcus oralis are common among viridans streptococci isolated from primates.</title>
        <authorList>
            <person name="Denapaite D."/>
            <person name="Rieger M."/>
            <person name="Koendgen S."/>
            <person name="Brueckner R."/>
            <person name="Ochigava I."/>
            <person name="Kappeler P."/>
            <person name="Maetz-Rensing K."/>
            <person name="Leendertz F."/>
            <person name="Hakenbeck R."/>
        </authorList>
    </citation>
    <scope>NUCLEOTIDE SEQUENCE [LARGE SCALE GENOMIC DNA]</scope>
    <source>
        <strain evidence="3 4">DD17</strain>
    </source>
</reference>
<organism evidence="3 4">
    <name type="scientific">Streptococcus oralis</name>
    <dbReference type="NCBI Taxonomy" id="1303"/>
    <lineage>
        <taxon>Bacteria</taxon>
        <taxon>Bacillati</taxon>
        <taxon>Bacillota</taxon>
        <taxon>Bacilli</taxon>
        <taxon>Lactobacillales</taxon>
        <taxon>Streptococcaceae</taxon>
        <taxon>Streptococcus</taxon>
    </lineage>
</organism>
<evidence type="ECO:0000313" key="4">
    <source>
        <dbReference type="Proteomes" id="UP000072989"/>
    </source>
</evidence>
<feature type="domain" description="Glycosyl transferase family 1" evidence="1">
    <location>
        <begin position="158"/>
        <end position="317"/>
    </location>
</feature>
<dbReference type="SUPFAM" id="SSF53756">
    <property type="entry name" value="UDP-Glycosyltransferase/glycogen phosphorylase"/>
    <property type="match status" value="1"/>
</dbReference>
<dbReference type="PANTHER" id="PTHR12526:SF630">
    <property type="entry name" value="GLYCOSYLTRANSFERASE"/>
    <property type="match status" value="1"/>
</dbReference>
<name>A0A139RPG4_STROR</name>
<dbReference type="InterPro" id="IPR001296">
    <property type="entry name" value="Glyco_trans_1"/>
</dbReference>
<dbReference type="CDD" id="cd03820">
    <property type="entry name" value="GT4_AmsD-like"/>
    <property type="match status" value="1"/>
</dbReference>